<name>A0ACD3AHR3_9AGAR</name>
<organism evidence="1 2">
    <name type="scientific">Pluteus cervinus</name>
    <dbReference type="NCBI Taxonomy" id="181527"/>
    <lineage>
        <taxon>Eukaryota</taxon>
        <taxon>Fungi</taxon>
        <taxon>Dikarya</taxon>
        <taxon>Basidiomycota</taxon>
        <taxon>Agaricomycotina</taxon>
        <taxon>Agaricomycetes</taxon>
        <taxon>Agaricomycetidae</taxon>
        <taxon>Agaricales</taxon>
        <taxon>Pluteineae</taxon>
        <taxon>Pluteaceae</taxon>
        <taxon>Pluteus</taxon>
    </lineage>
</organism>
<keyword evidence="2" id="KW-1185">Reference proteome</keyword>
<protein>
    <submittedName>
        <fullName evidence="1">Uncharacterized protein</fullName>
    </submittedName>
</protein>
<evidence type="ECO:0000313" key="1">
    <source>
        <dbReference type="EMBL" id="TFK65086.1"/>
    </source>
</evidence>
<dbReference type="EMBL" id="ML208449">
    <property type="protein sequence ID" value="TFK65086.1"/>
    <property type="molecule type" value="Genomic_DNA"/>
</dbReference>
<dbReference type="Proteomes" id="UP000308600">
    <property type="component" value="Unassembled WGS sequence"/>
</dbReference>
<accession>A0ACD3AHR3</accession>
<gene>
    <name evidence="1" type="ORF">BDN72DRAFT_801569</name>
</gene>
<sequence>MSSMKCSNLLDLAQELIDEILCHIDKPRDLTAFALASHLCANIAIPRHTEYRVICITRQRPNLWKHLARYPNLTSNIREVHIDFRKTRHGHLEKYPITLVDPVLDNSSGISEQDVTENVYKAFAAMKRLTTTTWRGSGTAPSAVVSNEARTFTVALTKLPSLQRLSLDCDRALRKELGSGAHPTGDISNLTHLRFQGLPSVTPALAANITRMLQNSPGLVHLHVQTSTLSLMAAPSACVLPMLITLSLDGNSRTSIVHFIQQHPTIEELRWAPTSVVHPFRPGSLPNCKRLRVSTYVLDALESCCHLPSGQSHRSIEAIQHEGVLAILGNDPYSYEFLDPASLVVLRTPQDLKTISAYAARFPMIRWLDVIPRGRIPTWTMDEWVEALSQFTHLETIGETNMYLDLVYTGEVTEPELIQKLALACPNLRYLNNFDLQQSEGHQLAIYRPTGEGADEGIDHDAVHYVVQKRRARSRQTVMFEPLQGDYDNSHSGYSEARAARLAHSLASPPLTVGRLSKQEIRLRTACSHLRSIHDILSRR</sequence>
<evidence type="ECO:0000313" key="2">
    <source>
        <dbReference type="Proteomes" id="UP000308600"/>
    </source>
</evidence>
<proteinExistence type="predicted"/>
<reference evidence="1 2" key="1">
    <citation type="journal article" date="2019" name="Nat. Ecol. Evol.">
        <title>Megaphylogeny resolves global patterns of mushroom evolution.</title>
        <authorList>
            <person name="Varga T."/>
            <person name="Krizsan K."/>
            <person name="Foldi C."/>
            <person name="Dima B."/>
            <person name="Sanchez-Garcia M."/>
            <person name="Sanchez-Ramirez S."/>
            <person name="Szollosi G.J."/>
            <person name="Szarkandi J.G."/>
            <person name="Papp V."/>
            <person name="Albert L."/>
            <person name="Andreopoulos W."/>
            <person name="Angelini C."/>
            <person name="Antonin V."/>
            <person name="Barry K.W."/>
            <person name="Bougher N.L."/>
            <person name="Buchanan P."/>
            <person name="Buyck B."/>
            <person name="Bense V."/>
            <person name="Catcheside P."/>
            <person name="Chovatia M."/>
            <person name="Cooper J."/>
            <person name="Damon W."/>
            <person name="Desjardin D."/>
            <person name="Finy P."/>
            <person name="Geml J."/>
            <person name="Haridas S."/>
            <person name="Hughes K."/>
            <person name="Justo A."/>
            <person name="Karasinski D."/>
            <person name="Kautmanova I."/>
            <person name="Kiss B."/>
            <person name="Kocsube S."/>
            <person name="Kotiranta H."/>
            <person name="LaButti K.M."/>
            <person name="Lechner B.E."/>
            <person name="Liimatainen K."/>
            <person name="Lipzen A."/>
            <person name="Lukacs Z."/>
            <person name="Mihaltcheva S."/>
            <person name="Morgado L.N."/>
            <person name="Niskanen T."/>
            <person name="Noordeloos M.E."/>
            <person name="Ohm R.A."/>
            <person name="Ortiz-Santana B."/>
            <person name="Ovrebo C."/>
            <person name="Racz N."/>
            <person name="Riley R."/>
            <person name="Savchenko A."/>
            <person name="Shiryaev A."/>
            <person name="Soop K."/>
            <person name="Spirin V."/>
            <person name="Szebenyi C."/>
            <person name="Tomsovsky M."/>
            <person name="Tulloss R.E."/>
            <person name="Uehling J."/>
            <person name="Grigoriev I.V."/>
            <person name="Vagvolgyi C."/>
            <person name="Papp T."/>
            <person name="Martin F.M."/>
            <person name="Miettinen O."/>
            <person name="Hibbett D.S."/>
            <person name="Nagy L.G."/>
        </authorList>
    </citation>
    <scope>NUCLEOTIDE SEQUENCE [LARGE SCALE GENOMIC DNA]</scope>
    <source>
        <strain evidence="1 2">NL-1719</strain>
    </source>
</reference>